<evidence type="ECO:0000256" key="5">
    <source>
        <dbReference type="ARBA" id="ARBA00022801"/>
    </source>
</evidence>
<protein>
    <recommendedName>
        <fullName evidence="3">adenosine deaminase</fullName>
        <ecNumber evidence="3">3.5.4.4</ecNumber>
    </recommendedName>
</protein>
<comment type="caution">
    <text evidence="9">The sequence shown here is derived from an EMBL/GenBank/DDBJ whole genome shotgun (WGS) entry which is preliminary data.</text>
</comment>
<keyword evidence="4" id="KW-0479">Metal-binding</keyword>
<dbReference type="InterPro" id="IPR001365">
    <property type="entry name" value="A_deaminase_dom"/>
</dbReference>
<evidence type="ECO:0000256" key="4">
    <source>
        <dbReference type="ARBA" id="ARBA00022723"/>
    </source>
</evidence>
<proteinExistence type="inferred from homology"/>
<dbReference type="EMBL" id="JADKMY010000001">
    <property type="protein sequence ID" value="MBF4552981.1"/>
    <property type="molecule type" value="Genomic_DNA"/>
</dbReference>
<evidence type="ECO:0000256" key="7">
    <source>
        <dbReference type="SAM" id="MobiDB-lite"/>
    </source>
</evidence>
<comment type="cofactor">
    <cofactor evidence="1">
        <name>Zn(2+)</name>
        <dbReference type="ChEBI" id="CHEBI:29105"/>
    </cofactor>
</comment>
<evidence type="ECO:0000256" key="3">
    <source>
        <dbReference type="ARBA" id="ARBA00012784"/>
    </source>
</evidence>
<evidence type="ECO:0000256" key="6">
    <source>
        <dbReference type="ARBA" id="ARBA00022833"/>
    </source>
</evidence>
<keyword evidence="10" id="KW-1185">Reference proteome</keyword>
<accession>A0ABR9ZHR0</accession>
<name>A0ABR9ZHR0_9CORY</name>
<feature type="compositionally biased region" description="Acidic residues" evidence="7">
    <location>
        <begin position="371"/>
        <end position="380"/>
    </location>
</feature>
<evidence type="ECO:0000256" key="2">
    <source>
        <dbReference type="ARBA" id="ARBA00006676"/>
    </source>
</evidence>
<dbReference type="PANTHER" id="PTHR11409:SF43">
    <property type="entry name" value="ADENOSINE DEAMINASE"/>
    <property type="match status" value="1"/>
</dbReference>
<comment type="similarity">
    <text evidence="2">Belongs to the metallo-dependent hydrolases superfamily. Adenosine and AMP deaminases family.</text>
</comment>
<dbReference type="SUPFAM" id="SSF51556">
    <property type="entry name" value="Metallo-dependent hydrolases"/>
    <property type="match status" value="1"/>
</dbReference>
<evidence type="ECO:0000256" key="1">
    <source>
        <dbReference type="ARBA" id="ARBA00001947"/>
    </source>
</evidence>
<dbReference type="GO" id="GO:0016787">
    <property type="term" value="F:hydrolase activity"/>
    <property type="evidence" value="ECO:0007669"/>
    <property type="project" value="UniProtKB-KW"/>
</dbReference>
<feature type="region of interest" description="Disordered" evidence="7">
    <location>
        <begin position="371"/>
        <end position="458"/>
    </location>
</feature>
<dbReference type="Proteomes" id="UP000635902">
    <property type="component" value="Unassembled WGS sequence"/>
</dbReference>
<dbReference type="Pfam" id="PF00962">
    <property type="entry name" value="A_deaminase"/>
    <property type="match status" value="1"/>
</dbReference>
<feature type="domain" description="Adenosine deaminase" evidence="8">
    <location>
        <begin position="11"/>
        <end position="352"/>
    </location>
</feature>
<feature type="compositionally biased region" description="Gly residues" evidence="7">
    <location>
        <begin position="444"/>
        <end position="458"/>
    </location>
</feature>
<dbReference type="RefSeq" id="WP_194555841.1">
    <property type="nucleotide sequence ID" value="NZ_JADKMY010000001.1"/>
</dbReference>
<sequence>MIDTQILASLPKVELHDHLDGGLRPATIVELANQIGYQLPTTDPVELEQWFYDAANSGDLPTYLTTFAHTTAVMQTKESLVRVTREAVEDLAEDNVVYAELRYAPEQHLEQGLSLQDVVDATVQGVKEGERVVSEQGKRIHVRLLLCAMRHADRATEIAQLTVDNFGEHTPGEGYVVGFDIAGAEDGFPASNHKEAFDLLRANLVPFTIHAGEAAGPESMKDALAQGARRIGHGVRVFEDFEATMSGVELGPIARAVRDQRIPLEICPTSNTQTGIAEEIADHPFNLLYDMGFVCTINTDNRLVSGTTMTHEFEVLAEAFDLEYWQFLEFTTNALEVAFCTAALREDLERNIIYPAYAQLGEHFGAEDYDATGEDMDDAELTGGLSGGLGRLHGGHGHNHGHPGGELDGQEQMELSMENLKAELEQLGLSLDDDDDEDGTEDGTNGGAAGGPVGGTKQ</sequence>
<dbReference type="Gene3D" id="3.20.20.140">
    <property type="entry name" value="Metal-dependent hydrolases"/>
    <property type="match status" value="1"/>
</dbReference>
<feature type="compositionally biased region" description="Acidic residues" evidence="7">
    <location>
        <begin position="431"/>
        <end position="441"/>
    </location>
</feature>
<keyword evidence="5 9" id="KW-0378">Hydrolase</keyword>
<gene>
    <name evidence="9" type="ORF">IRY30_02645</name>
</gene>
<dbReference type="NCBIfam" id="TIGR01430">
    <property type="entry name" value="aden_deam"/>
    <property type="match status" value="1"/>
</dbReference>
<dbReference type="InterPro" id="IPR006330">
    <property type="entry name" value="Ado/ade_deaminase"/>
</dbReference>
<evidence type="ECO:0000313" key="9">
    <source>
        <dbReference type="EMBL" id="MBF4552981.1"/>
    </source>
</evidence>
<organism evidence="9 10">
    <name type="scientific">Corynebacterium suicordis DSM 45110</name>
    <dbReference type="NCBI Taxonomy" id="1121369"/>
    <lineage>
        <taxon>Bacteria</taxon>
        <taxon>Bacillati</taxon>
        <taxon>Actinomycetota</taxon>
        <taxon>Actinomycetes</taxon>
        <taxon>Mycobacteriales</taxon>
        <taxon>Corynebacteriaceae</taxon>
        <taxon>Corynebacterium</taxon>
    </lineage>
</organism>
<dbReference type="PANTHER" id="PTHR11409">
    <property type="entry name" value="ADENOSINE DEAMINASE"/>
    <property type="match status" value="1"/>
</dbReference>
<evidence type="ECO:0000313" key="10">
    <source>
        <dbReference type="Proteomes" id="UP000635902"/>
    </source>
</evidence>
<dbReference type="NCBIfam" id="NF006847">
    <property type="entry name" value="PRK09358.1-2"/>
    <property type="match status" value="1"/>
</dbReference>
<dbReference type="EC" id="3.5.4.4" evidence="3"/>
<keyword evidence="6" id="KW-0862">Zinc</keyword>
<evidence type="ECO:0000259" key="8">
    <source>
        <dbReference type="Pfam" id="PF00962"/>
    </source>
</evidence>
<reference evidence="9 10" key="1">
    <citation type="submission" date="2020-10" db="EMBL/GenBank/DDBJ databases">
        <title>Novel species in genus Corynebacterium.</title>
        <authorList>
            <person name="Zhang G."/>
        </authorList>
    </citation>
    <scope>NUCLEOTIDE SEQUENCE [LARGE SCALE GENOMIC DNA]</scope>
    <source>
        <strain evidence="9 10">DSM 45110</strain>
    </source>
</reference>
<dbReference type="InterPro" id="IPR032466">
    <property type="entry name" value="Metal_Hydrolase"/>
</dbReference>